<protein>
    <submittedName>
        <fullName evidence="3">Uncharacterized protein</fullName>
    </submittedName>
</protein>
<keyword evidence="2" id="KW-0732">Signal</keyword>
<dbReference type="EMBL" id="MCFD01000013">
    <property type="protein sequence ID" value="ORX67329.1"/>
    <property type="molecule type" value="Genomic_DNA"/>
</dbReference>
<name>A0A1Y1W1B6_9FUNG</name>
<reference evidence="3 4" key="1">
    <citation type="submission" date="2016-07" db="EMBL/GenBank/DDBJ databases">
        <title>Pervasive Adenine N6-methylation of Active Genes in Fungi.</title>
        <authorList>
            <consortium name="DOE Joint Genome Institute"/>
            <person name="Mondo S.J."/>
            <person name="Dannebaum R.O."/>
            <person name="Kuo R.C."/>
            <person name="Labutti K."/>
            <person name="Haridas S."/>
            <person name="Kuo A."/>
            <person name="Salamov A."/>
            <person name="Ahrendt S.R."/>
            <person name="Lipzen A."/>
            <person name="Sullivan W."/>
            <person name="Andreopoulos W.B."/>
            <person name="Clum A."/>
            <person name="Lindquist E."/>
            <person name="Daum C."/>
            <person name="Ramamoorthy G.K."/>
            <person name="Gryganskyi A."/>
            <person name="Culley D."/>
            <person name="Magnuson J.K."/>
            <person name="James T.Y."/>
            <person name="O'Malley M.A."/>
            <person name="Stajich J.E."/>
            <person name="Spatafora J.W."/>
            <person name="Visel A."/>
            <person name="Grigoriev I.V."/>
        </authorList>
    </citation>
    <scope>NUCLEOTIDE SEQUENCE [LARGE SCALE GENOMIC DNA]</scope>
    <source>
        <strain evidence="3 4">ATCC 12442</strain>
    </source>
</reference>
<evidence type="ECO:0000256" key="1">
    <source>
        <dbReference type="SAM" id="MobiDB-lite"/>
    </source>
</evidence>
<evidence type="ECO:0000256" key="2">
    <source>
        <dbReference type="SAM" id="SignalP"/>
    </source>
</evidence>
<proteinExistence type="predicted"/>
<gene>
    <name evidence="3" type="ORF">DL89DRAFT_269742</name>
</gene>
<keyword evidence="4" id="KW-1185">Reference proteome</keyword>
<evidence type="ECO:0000313" key="4">
    <source>
        <dbReference type="Proteomes" id="UP000193922"/>
    </source>
</evidence>
<feature type="chain" id="PRO_5012711309" evidence="2">
    <location>
        <begin position="21"/>
        <end position="204"/>
    </location>
</feature>
<organism evidence="3 4">
    <name type="scientific">Linderina pennispora</name>
    <dbReference type="NCBI Taxonomy" id="61395"/>
    <lineage>
        <taxon>Eukaryota</taxon>
        <taxon>Fungi</taxon>
        <taxon>Fungi incertae sedis</taxon>
        <taxon>Zoopagomycota</taxon>
        <taxon>Kickxellomycotina</taxon>
        <taxon>Kickxellomycetes</taxon>
        <taxon>Kickxellales</taxon>
        <taxon>Kickxellaceae</taxon>
        <taxon>Linderina</taxon>
    </lineage>
</organism>
<feature type="compositionally biased region" description="Low complexity" evidence="1">
    <location>
        <begin position="101"/>
        <end position="130"/>
    </location>
</feature>
<evidence type="ECO:0000313" key="3">
    <source>
        <dbReference type="EMBL" id="ORX67329.1"/>
    </source>
</evidence>
<feature type="region of interest" description="Disordered" evidence="1">
    <location>
        <begin position="22"/>
        <end position="74"/>
    </location>
</feature>
<sequence length="204" mass="22057">MNSHSLAILLLAATAAPANSLPAGPAGPANPAGPSPAAVPPENLSEKLSNLDNFSTNPIPDQDNFIPAASLNQPKTPVDSPQFFLPFMPLSLQQIQQQQQQLMQQIKNKHQSQQIKSQQQPQQQPQQQNSADKLSHQFWVHPDGSVFRPAPGDISSDSTDAPSKQLSRRWFPGYGPYGGHYPAYPPYSGLDLDLGLGLSLGLHI</sequence>
<dbReference type="Proteomes" id="UP000193922">
    <property type="component" value="Unassembled WGS sequence"/>
</dbReference>
<feature type="region of interest" description="Disordered" evidence="1">
    <location>
        <begin position="101"/>
        <end position="133"/>
    </location>
</feature>
<dbReference type="AlphaFoldDB" id="A0A1Y1W1B6"/>
<dbReference type="GeneID" id="63805059"/>
<feature type="compositionally biased region" description="Polar residues" evidence="1">
    <location>
        <begin position="46"/>
        <end position="59"/>
    </location>
</feature>
<dbReference type="RefSeq" id="XP_040741251.1">
    <property type="nucleotide sequence ID" value="XM_040888411.1"/>
</dbReference>
<dbReference type="OrthoDB" id="10556883at2759"/>
<feature type="signal peptide" evidence="2">
    <location>
        <begin position="1"/>
        <end position="20"/>
    </location>
</feature>
<accession>A0A1Y1W1B6</accession>
<comment type="caution">
    <text evidence="3">The sequence shown here is derived from an EMBL/GenBank/DDBJ whole genome shotgun (WGS) entry which is preliminary data.</text>
</comment>